<sequence>MSPSSFPSHHSPSPILSVTSSPSSTLPAPSAPEAHLFFSMCEIDERDMTL</sequence>
<name>A0A396GXG4_MEDTR</name>
<gene>
    <name evidence="2" type="ORF">MtrunA17_Chr8g0388741</name>
</gene>
<organism evidence="2 3">
    <name type="scientific">Medicago truncatula</name>
    <name type="common">Barrel medic</name>
    <name type="synonym">Medicago tribuloides</name>
    <dbReference type="NCBI Taxonomy" id="3880"/>
    <lineage>
        <taxon>Eukaryota</taxon>
        <taxon>Viridiplantae</taxon>
        <taxon>Streptophyta</taxon>
        <taxon>Embryophyta</taxon>
        <taxon>Tracheophyta</taxon>
        <taxon>Spermatophyta</taxon>
        <taxon>Magnoliopsida</taxon>
        <taxon>eudicotyledons</taxon>
        <taxon>Gunneridae</taxon>
        <taxon>Pentapetalae</taxon>
        <taxon>rosids</taxon>
        <taxon>fabids</taxon>
        <taxon>Fabales</taxon>
        <taxon>Fabaceae</taxon>
        <taxon>Papilionoideae</taxon>
        <taxon>50 kb inversion clade</taxon>
        <taxon>NPAAA clade</taxon>
        <taxon>Hologalegina</taxon>
        <taxon>IRL clade</taxon>
        <taxon>Trifolieae</taxon>
        <taxon>Medicago</taxon>
    </lineage>
</organism>
<evidence type="ECO:0000313" key="2">
    <source>
        <dbReference type="EMBL" id="RHN43515.1"/>
    </source>
</evidence>
<dbReference type="AlphaFoldDB" id="A0A396GXG4"/>
<dbReference type="Proteomes" id="UP000265566">
    <property type="component" value="Chromosome 8"/>
</dbReference>
<reference evidence="3" key="1">
    <citation type="journal article" date="2018" name="Nat. Plants">
        <title>Whole-genome landscape of Medicago truncatula symbiotic genes.</title>
        <authorList>
            <person name="Pecrix Y."/>
            <person name="Staton S.E."/>
            <person name="Sallet E."/>
            <person name="Lelandais-Briere C."/>
            <person name="Moreau S."/>
            <person name="Carrere S."/>
            <person name="Blein T."/>
            <person name="Jardinaud M.F."/>
            <person name="Latrasse D."/>
            <person name="Zouine M."/>
            <person name="Zahm M."/>
            <person name="Kreplak J."/>
            <person name="Mayjonade B."/>
            <person name="Satge C."/>
            <person name="Perez M."/>
            <person name="Cauet S."/>
            <person name="Marande W."/>
            <person name="Chantry-Darmon C."/>
            <person name="Lopez-Roques C."/>
            <person name="Bouchez O."/>
            <person name="Berard A."/>
            <person name="Debelle F."/>
            <person name="Munos S."/>
            <person name="Bendahmane A."/>
            <person name="Berges H."/>
            <person name="Niebel A."/>
            <person name="Buitink J."/>
            <person name="Frugier F."/>
            <person name="Benhamed M."/>
            <person name="Crespi M."/>
            <person name="Gouzy J."/>
            <person name="Gamas P."/>
        </authorList>
    </citation>
    <scope>NUCLEOTIDE SEQUENCE [LARGE SCALE GENOMIC DNA]</scope>
    <source>
        <strain evidence="3">cv. Jemalong A17</strain>
    </source>
</reference>
<dbReference type="Gramene" id="rna50108">
    <property type="protein sequence ID" value="RHN43515.1"/>
    <property type="gene ID" value="gene50108"/>
</dbReference>
<protein>
    <submittedName>
        <fullName evidence="2">Uncharacterized protein</fullName>
    </submittedName>
</protein>
<evidence type="ECO:0000313" key="3">
    <source>
        <dbReference type="Proteomes" id="UP000265566"/>
    </source>
</evidence>
<accession>A0A396GXG4</accession>
<dbReference type="EMBL" id="PSQE01000008">
    <property type="protein sequence ID" value="RHN43515.1"/>
    <property type="molecule type" value="Genomic_DNA"/>
</dbReference>
<proteinExistence type="predicted"/>
<feature type="region of interest" description="Disordered" evidence="1">
    <location>
        <begin position="1"/>
        <end position="29"/>
    </location>
</feature>
<comment type="caution">
    <text evidence="2">The sequence shown here is derived from an EMBL/GenBank/DDBJ whole genome shotgun (WGS) entry which is preliminary data.</text>
</comment>
<evidence type="ECO:0000256" key="1">
    <source>
        <dbReference type="SAM" id="MobiDB-lite"/>
    </source>
</evidence>